<organism evidence="1 2">
    <name type="scientific">Pseudomonas asuensis</name>
    <dbReference type="NCBI Taxonomy" id="1825787"/>
    <lineage>
        <taxon>Bacteria</taxon>
        <taxon>Pseudomonadati</taxon>
        <taxon>Pseudomonadota</taxon>
        <taxon>Gammaproteobacteria</taxon>
        <taxon>Pseudomonadales</taxon>
        <taxon>Pseudomonadaceae</taxon>
        <taxon>Pseudomonas</taxon>
    </lineage>
</organism>
<keyword evidence="2" id="KW-1185">Reference proteome</keyword>
<sequence length="71" mass="7947">MTININEVFPLLETIYGQQQTISDKLQELTETFKSVPEPVEPQLRALLAPISEGIAQMNQTLLTTSNQEDS</sequence>
<dbReference type="EMBL" id="BMNW01000011">
    <property type="protein sequence ID" value="GGM25760.1"/>
    <property type="molecule type" value="Genomic_DNA"/>
</dbReference>
<proteinExistence type="predicted"/>
<evidence type="ECO:0000313" key="1">
    <source>
        <dbReference type="EMBL" id="GGM25760.1"/>
    </source>
</evidence>
<accession>A0ABQ2H2V3</accession>
<reference evidence="2" key="1">
    <citation type="journal article" date="2019" name="Int. J. Syst. Evol. Microbiol.">
        <title>The Global Catalogue of Microorganisms (GCM) 10K type strain sequencing project: providing services to taxonomists for standard genome sequencing and annotation.</title>
        <authorList>
            <consortium name="The Broad Institute Genomics Platform"/>
            <consortium name="The Broad Institute Genome Sequencing Center for Infectious Disease"/>
            <person name="Wu L."/>
            <person name="Ma J."/>
        </authorList>
    </citation>
    <scope>NUCLEOTIDE SEQUENCE [LARGE SCALE GENOMIC DNA]</scope>
    <source>
        <strain evidence="2">JCM 13501</strain>
    </source>
</reference>
<comment type="caution">
    <text evidence="1">The sequence shown here is derived from an EMBL/GenBank/DDBJ whole genome shotgun (WGS) entry which is preliminary data.</text>
</comment>
<evidence type="ECO:0000313" key="2">
    <source>
        <dbReference type="Proteomes" id="UP000616499"/>
    </source>
</evidence>
<dbReference type="Proteomes" id="UP000616499">
    <property type="component" value="Unassembled WGS sequence"/>
</dbReference>
<gene>
    <name evidence="1" type="ORF">GCM10009425_40610</name>
</gene>
<name>A0ABQ2H2V3_9PSED</name>
<protein>
    <submittedName>
        <fullName evidence="1">Uncharacterized protein</fullName>
    </submittedName>
</protein>